<dbReference type="Proteomes" id="UP000800036">
    <property type="component" value="Unassembled WGS sequence"/>
</dbReference>
<sequence length="514" mass="57323">MNSTEGKNAGRREDPVASFEHDRPFRVIIAGGGVAGLAMAHALLRAGIDHVVLEKGDVAPDWGASISTWGHGSRILSQIGCLEALEAAALPLKLLHTRGTDGKAFSQEPFFDMMKERNGFECITMERRTFLRIVYDRLPDKSKVLTGKRVIDVEETDDGVLVKLQDGTIEQGDILIGCDGVHSRVRDLMWRNANLAVENRITSEEKRSQIVTYKSLVGVSWAVPGLGIRDMHWVCERGLSFLILTQPDKIYFFVNWKLPRKMRWPSKAKWSNEEAEAAAQSVAEIPISDSAVFGELWKNKIRGHLIGLEEGMFEHWYNGRIALVGDSVHKVTPNFALGAMCALESTAVLLNKIVAVHKTLEPGERPSKTEIGNLFHSYQEERKPRMQIALDASAFITRLQAYDGNLMHFMMRVMFPIPGQARYANQLAEFVSGSPKFDFLPVAYTLPATYGWKDESTPINTTKKKQWKIGSSVTDVTVTEMISLALLTLLFFTVFGARVENSVPVPVTFNISSL</sequence>
<evidence type="ECO:0000256" key="4">
    <source>
        <dbReference type="ARBA" id="ARBA00023002"/>
    </source>
</evidence>
<evidence type="ECO:0000256" key="1">
    <source>
        <dbReference type="ARBA" id="ARBA00007992"/>
    </source>
</evidence>
<evidence type="ECO:0000256" key="3">
    <source>
        <dbReference type="ARBA" id="ARBA00022827"/>
    </source>
</evidence>
<dbReference type="OrthoDB" id="2431938at2759"/>
<feature type="domain" description="FAD-binding" evidence="5">
    <location>
        <begin position="26"/>
        <end position="392"/>
    </location>
</feature>
<dbReference type="EMBL" id="ML976661">
    <property type="protein sequence ID" value="KAF1978068.1"/>
    <property type="molecule type" value="Genomic_DNA"/>
</dbReference>
<evidence type="ECO:0000256" key="2">
    <source>
        <dbReference type="ARBA" id="ARBA00022630"/>
    </source>
</evidence>
<dbReference type="Pfam" id="PF01494">
    <property type="entry name" value="FAD_binding_3"/>
    <property type="match status" value="1"/>
</dbReference>
<dbReference type="AlphaFoldDB" id="A0A6A5VMZ7"/>
<dbReference type="PANTHER" id="PTHR47356:SF2">
    <property type="entry name" value="FAD-BINDING DOMAIN-CONTAINING PROTEIN-RELATED"/>
    <property type="match status" value="1"/>
</dbReference>
<dbReference type="GO" id="GO:0004497">
    <property type="term" value="F:monooxygenase activity"/>
    <property type="evidence" value="ECO:0007669"/>
    <property type="project" value="InterPro"/>
</dbReference>
<proteinExistence type="inferred from homology"/>
<evidence type="ECO:0000313" key="6">
    <source>
        <dbReference type="EMBL" id="KAF1978068.1"/>
    </source>
</evidence>
<dbReference type="PRINTS" id="PR00420">
    <property type="entry name" value="RNGMNOXGNASE"/>
</dbReference>
<dbReference type="PANTHER" id="PTHR47356">
    <property type="entry name" value="FAD-DEPENDENT MONOOXYGENASE ASQG-RELATED"/>
    <property type="match status" value="1"/>
</dbReference>
<dbReference type="InterPro" id="IPR050562">
    <property type="entry name" value="FAD_mOase_fung"/>
</dbReference>
<dbReference type="GO" id="GO:0071949">
    <property type="term" value="F:FAD binding"/>
    <property type="evidence" value="ECO:0007669"/>
    <property type="project" value="InterPro"/>
</dbReference>
<dbReference type="InterPro" id="IPR002938">
    <property type="entry name" value="FAD-bd"/>
</dbReference>
<reference evidence="6" key="1">
    <citation type="journal article" date="2020" name="Stud. Mycol.">
        <title>101 Dothideomycetes genomes: a test case for predicting lifestyles and emergence of pathogens.</title>
        <authorList>
            <person name="Haridas S."/>
            <person name="Albert R."/>
            <person name="Binder M."/>
            <person name="Bloem J."/>
            <person name="Labutti K."/>
            <person name="Salamov A."/>
            <person name="Andreopoulos B."/>
            <person name="Baker S."/>
            <person name="Barry K."/>
            <person name="Bills G."/>
            <person name="Bluhm B."/>
            <person name="Cannon C."/>
            <person name="Castanera R."/>
            <person name="Culley D."/>
            <person name="Daum C."/>
            <person name="Ezra D."/>
            <person name="Gonzalez J."/>
            <person name="Henrissat B."/>
            <person name="Kuo A."/>
            <person name="Liang C."/>
            <person name="Lipzen A."/>
            <person name="Lutzoni F."/>
            <person name="Magnuson J."/>
            <person name="Mondo S."/>
            <person name="Nolan M."/>
            <person name="Ohm R."/>
            <person name="Pangilinan J."/>
            <person name="Park H.-J."/>
            <person name="Ramirez L."/>
            <person name="Alfaro M."/>
            <person name="Sun H."/>
            <person name="Tritt A."/>
            <person name="Yoshinaga Y."/>
            <person name="Zwiers L.-H."/>
            <person name="Turgeon B."/>
            <person name="Goodwin S."/>
            <person name="Spatafora J."/>
            <person name="Crous P."/>
            <person name="Grigoriev I."/>
        </authorList>
    </citation>
    <scope>NUCLEOTIDE SEQUENCE</scope>
    <source>
        <strain evidence="6">CBS 107.79</strain>
    </source>
</reference>
<dbReference type="SUPFAM" id="SSF51905">
    <property type="entry name" value="FAD/NAD(P)-binding domain"/>
    <property type="match status" value="1"/>
</dbReference>
<comment type="similarity">
    <text evidence="1">Belongs to the paxM FAD-dependent monooxygenase family.</text>
</comment>
<dbReference type="Gene3D" id="3.50.50.60">
    <property type="entry name" value="FAD/NAD(P)-binding domain"/>
    <property type="match status" value="1"/>
</dbReference>
<protein>
    <submittedName>
        <fullName evidence="6">FAD binding domain-containing protein</fullName>
    </submittedName>
</protein>
<dbReference type="InterPro" id="IPR036188">
    <property type="entry name" value="FAD/NAD-bd_sf"/>
</dbReference>
<keyword evidence="2" id="KW-0285">Flavoprotein</keyword>
<evidence type="ECO:0000313" key="7">
    <source>
        <dbReference type="Proteomes" id="UP000800036"/>
    </source>
</evidence>
<evidence type="ECO:0000259" key="5">
    <source>
        <dbReference type="Pfam" id="PF01494"/>
    </source>
</evidence>
<gene>
    <name evidence="6" type="ORF">BU23DRAFT_564347</name>
</gene>
<keyword evidence="3" id="KW-0274">FAD</keyword>
<accession>A0A6A5VMZ7</accession>
<organism evidence="6 7">
    <name type="scientific">Bimuria novae-zelandiae CBS 107.79</name>
    <dbReference type="NCBI Taxonomy" id="1447943"/>
    <lineage>
        <taxon>Eukaryota</taxon>
        <taxon>Fungi</taxon>
        <taxon>Dikarya</taxon>
        <taxon>Ascomycota</taxon>
        <taxon>Pezizomycotina</taxon>
        <taxon>Dothideomycetes</taxon>
        <taxon>Pleosporomycetidae</taxon>
        <taxon>Pleosporales</taxon>
        <taxon>Massarineae</taxon>
        <taxon>Didymosphaeriaceae</taxon>
        <taxon>Bimuria</taxon>
    </lineage>
</organism>
<keyword evidence="7" id="KW-1185">Reference proteome</keyword>
<name>A0A6A5VMZ7_9PLEO</name>
<keyword evidence="4" id="KW-0560">Oxidoreductase</keyword>